<feature type="transmembrane region" description="Helical" evidence="1">
    <location>
        <begin position="21"/>
        <end position="38"/>
    </location>
</feature>
<sequence length="53" mass="6518">MISQILTSFFQRISFTIYRKKFFTLFILISIRIFNLYSLSWKFYSLSYCNITI</sequence>
<proteinExistence type="predicted"/>
<keyword evidence="1" id="KW-0812">Transmembrane</keyword>
<protein>
    <submittedName>
        <fullName evidence="2">Uncharacterized protein</fullName>
    </submittedName>
</protein>
<keyword evidence="1" id="KW-1133">Transmembrane helix</keyword>
<evidence type="ECO:0000256" key="1">
    <source>
        <dbReference type="SAM" id="Phobius"/>
    </source>
</evidence>
<accession>A0A6V7XLK4</accession>
<organism evidence="2 3">
    <name type="scientific">Meloidogyne enterolobii</name>
    <name type="common">Root-knot nematode worm</name>
    <name type="synonym">Meloidogyne mayaguensis</name>
    <dbReference type="NCBI Taxonomy" id="390850"/>
    <lineage>
        <taxon>Eukaryota</taxon>
        <taxon>Metazoa</taxon>
        <taxon>Ecdysozoa</taxon>
        <taxon>Nematoda</taxon>
        <taxon>Chromadorea</taxon>
        <taxon>Rhabditida</taxon>
        <taxon>Tylenchina</taxon>
        <taxon>Tylenchomorpha</taxon>
        <taxon>Tylenchoidea</taxon>
        <taxon>Meloidogynidae</taxon>
        <taxon>Meloidogyninae</taxon>
        <taxon>Meloidogyne</taxon>
    </lineage>
</organism>
<dbReference type="Proteomes" id="UP000580250">
    <property type="component" value="Unassembled WGS sequence"/>
</dbReference>
<dbReference type="EMBL" id="CAJEWN010001807">
    <property type="protein sequence ID" value="CAD2200169.1"/>
    <property type="molecule type" value="Genomic_DNA"/>
</dbReference>
<reference evidence="2 3" key="1">
    <citation type="submission" date="2020-08" db="EMBL/GenBank/DDBJ databases">
        <authorList>
            <person name="Koutsovoulos G."/>
            <person name="Danchin GJ E."/>
        </authorList>
    </citation>
    <scope>NUCLEOTIDE SEQUENCE [LARGE SCALE GENOMIC DNA]</scope>
</reference>
<gene>
    <name evidence="2" type="ORF">MENT_LOCUS53613</name>
</gene>
<comment type="caution">
    <text evidence="2">The sequence shown here is derived from an EMBL/GenBank/DDBJ whole genome shotgun (WGS) entry which is preliminary data.</text>
</comment>
<evidence type="ECO:0000313" key="2">
    <source>
        <dbReference type="EMBL" id="CAD2200169.1"/>
    </source>
</evidence>
<keyword evidence="1" id="KW-0472">Membrane</keyword>
<evidence type="ECO:0000313" key="3">
    <source>
        <dbReference type="Proteomes" id="UP000580250"/>
    </source>
</evidence>
<dbReference type="AlphaFoldDB" id="A0A6V7XLK4"/>
<name>A0A6V7XLK4_MELEN</name>